<proteinExistence type="predicted"/>
<sequence length="325" mass="32974">MSLAELIAGIGQQGGASIVTGTVGWSQGRPAVTIEGVQVPATWLDPVSVNYGDSVLVALTRGEAGQSSAIVLGRVTDTPRPTTGTVVSIGSGQAVVRTAFGTVSATHSWSAPSVGQVVSLLWQDGRPTTVGPVTYSAPDTPTAGPPPAPAQQLGQVDGVAVIRPAFSASWSARRSDGHPWTERIVVGGKFASTGAWGYGGQFAALKAIPNFRTVEASLHFGERTADGGNMPVTIQGRCHTAGSLVQQPTATGPSLSVALAKWAPGGQDVTLPADVAQWLVTNGGGLLWTGGSTEGGVSDIGTDPDSGRITIKWTTLPPAPKGQGV</sequence>
<reference evidence="1" key="1">
    <citation type="journal article" date="2021" name="Proc. Natl. Acad. Sci. U.S.A.">
        <title>A Catalog of Tens of Thousands of Viruses from Human Metagenomes Reveals Hidden Associations with Chronic Diseases.</title>
        <authorList>
            <person name="Tisza M.J."/>
            <person name="Buck C.B."/>
        </authorList>
    </citation>
    <scope>NUCLEOTIDE SEQUENCE</scope>
    <source>
        <strain evidence="1">Ctksc2</strain>
    </source>
</reference>
<evidence type="ECO:0008006" key="2">
    <source>
        <dbReference type="Google" id="ProtNLM"/>
    </source>
</evidence>
<name>A0A8S5URS3_9CAUD</name>
<dbReference type="EMBL" id="BK016127">
    <property type="protein sequence ID" value="DAF97175.1"/>
    <property type="molecule type" value="Genomic_DNA"/>
</dbReference>
<evidence type="ECO:0000313" key="1">
    <source>
        <dbReference type="EMBL" id="DAF97175.1"/>
    </source>
</evidence>
<protein>
    <recommendedName>
        <fullName evidence="2">Minor tail protein</fullName>
    </recommendedName>
</protein>
<accession>A0A8S5URS3</accession>
<organism evidence="1">
    <name type="scientific">Siphoviridae sp. ctksc2</name>
    <dbReference type="NCBI Taxonomy" id="2825645"/>
    <lineage>
        <taxon>Viruses</taxon>
        <taxon>Duplodnaviria</taxon>
        <taxon>Heunggongvirae</taxon>
        <taxon>Uroviricota</taxon>
        <taxon>Caudoviricetes</taxon>
    </lineage>
</organism>